<gene>
    <name evidence="2" type="ORF">BQ4739_LOCUS16777</name>
</gene>
<protein>
    <recommendedName>
        <fullName evidence="4">CCB3</fullName>
    </recommendedName>
</protein>
<sequence>MASLAPHSLCQRAAAKPFTPIRSFTSFRCLRPQLSTICCSSAPQQQQHTTQQLVPQQQHTTQQQASPAAAAAPRAQQLAANTSLLSLAALLALGGAAHAAGSPELYSIAELDASAAHALESILRPLFTAFTLLYIIRIPMTWYPSIDGTKLPWLLAYAPTEPILKVTRNVIPLVGGVDVTPIVWVGLISFFNEILLGPQGILMLIQRESGGF</sequence>
<reference evidence="2 3" key="1">
    <citation type="submission" date="2016-10" db="EMBL/GenBank/DDBJ databases">
        <authorList>
            <person name="Cai Z."/>
        </authorList>
    </citation>
    <scope>NUCLEOTIDE SEQUENCE [LARGE SCALE GENOMIC DNA]</scope>
</reference>
<feature type="region of interest" description="Disordered" evidence="1">
    <location>
        <begin position="49"/>
        <end position="69"/>
    </location>
</feature>
<dbReference type="STRING" id="3088.A0A383WGW6"/>
<keyword evidence="3" id="KW-1185">Reference proteome</keyword>
<dbReference type="Pfam" id="PF02325">
    <property type="entry name" value="CCB3_YggT"/>
    <property type="match status" value="1"/>
</dbReference>
<name>A0A383WGW6_TETOB</name>
<evidence type="ECO:0000313" key="3">
    <source>
        <dbReference type="Proteomes" id="UP000256970"/>
    </source>
</evidence>
<dbReference type="PANTHER" id="PTHR33219">
    <property type="entry name" value="YLMG HOMOLOG PROTEIN 2, CHLOROPLASTIC"/>
    <property type="match status" value="1"/>
</dbReference>
<dbReference type="InterPro" id="IPR003425">
    <property type="entry name" value="CCB3/YggT"/>
</dbReference>
<proteinExistence type="predicted"/>
<dbReference type="Proteomes" id="UP000256970">
    <property type="component" value="Unassembled WGS sequence"/>
</dbReference>
<evidence type="ECO:0000313" key="2">
    <source>
        <dbReference type="EMBL" id="SZX76389.1"/>
    </source>
</evidence>
<evidence type="ECO:0008006" key="4">
    <source>
        <dbReference type="Google" id="ProtNLM"/>
    </source>
</evidence>
<accession>A0A383WGW6</accession>
<evidence type="ECO:0000256" key="1">
    <source>
        <dbReference type="SAM" id="MobiDB-lite"/>
    </source>
</evidence>
<dbReference type="PANTHER" id="PTHR33219:SF14">
    <property type="entry name" value="PROTEIN COFACTOR ASSEMBLY OF COMPLEX C SUBUNIT B CCB3, CHLOROPLASTIC-RELATED"/>
    <property type="match status" value="1"/>
</dbReference>
<organism evidence="2 3">
    <name type="scientific">Tetradesmus obliquus</name>
    <name type="common">Green alga</name>
    <name type="synonym">Acutodesmus obliquus</name>
    <dbReference type="NCBI Taxonomy" id="3088"/>
    <lineage>
        <taxon>Eukaryota</taxon>
        <taxon>Viridiplantae</taxon>
        <taxon>Chlorophyta</taxon>
        <taxon>core chlorophytes</taxon>
        <taxon>Chlorophyceae</taxon>
        <taxon>CS clade</taxon>
        <taxon>Sphaeropleales</taxon>
        <taxon>Scenedesmaceae</taxon>
        <taxon>Tetradesmus</taxon>
    </lineage>
</organism>
<dbReference type="EMBL" id="FNXT01001257">
    <property type="protein sequence ID" value="SZX76389.1"/>
    <property type="molecule type" value="Genomic_DNA"/>
</dbReference>
<dbReference type="AlphaFoldDB" id="A0A383WGW6"/>
<dbReference type="GO" id="GO:0009535">
    <property type="term" value="C:chloroplast thylakoid membrane"/>
    <property type="evidence" value="ECO:0007669"/>
    <property type="project" value="TreeGrafter"/>
</dbReference>